<accession>A0ABV5AQI3</accession>
<dbReference type="EC" id="5.3.1.12" evidence="4 7"/>
<dbReference type="Gene3D" id="1.10.2020.10">
    <property type="entry name" value="uronate isomerase, domain 2, chain A"/>
    <property type="match status" value="1"/>
</dbReference>
<keyword evidence="9" id="KW-1185">Reference proteome</keyword>
<comment type="caution">
    <text evidence="8">The sequence shown here is derived from an EMBL/GenBank/DDBJ whole genome shotgun (WGS) entry which is preliminary data.</text>
</comment>
<comment type="catalytic activity">
    <reaction evidence="1 7">
        <text>D-glucuronate = D-fructuronate</text>
        <dbReference type="Rhea" id="RHEA:13049"/>
        <dbReference type="ChEBI" id="CHEBI:58720"/>
        <dbReference type="ChEBI" id="CHEBI:59863"/>
        <dbReference type="EC" id="5.3.1.12"/>
    </reaction>
</comment>
<dbReference type="RefSeq" id="WP_375354208.1">
    <property type="nucleotide sequence ID" value="NZ_JBHHMI010000004.1"/>
</dbReference>
<dbReference type="GO" id="GO:0008880">
    <property type="term" value="F:glucuronate isomerase activity"/>
    <property type="evidence" value="ECO:0007669"/>
    <property type="project" value="UniProtKB-EC"/>
</dbReference>
<gene>
    <name evidence="7 8" type="primary">uxaC</name>
    <name evidence="8" type="ORF">ACE41H_06735</name>
</gene>
<dbReference type="Proteomes" id="UP001580346">
    <property type="component" value="Unassembled WGS sequence"/>
</dbReference>
<evidence type="ECO:0000256" key="2">
    <source>
        <dbReference type="ARBA" id="ARBA00004892"/>
    </source>
</evidence>
<evidence type="ECO:0000256" key="1">
    <source>
        <dbReference type="ARBA" id="ARBA00001165"/>
    </source>
</evidence>
<name>A0ABV5AQI3_9BACL</name>
<dbReference type="PANTHER" id="PTHR30068:SF4">
    <property type="entry name" value="URONATE ISOMERASE"/>
    <property type="match status" value="1"/>
</dbReference>
<evidence type="ECO:0000256" key="3">
    <source>
        <dbReference type="ARBA" id="ARBA00008397"/>
    </source>
</evidence>
<evidence type="ECO:0000313" key="9">
    <source>
        <dbReference type="Proteomes" id="UP001580346"/>
    </source>
</evidence>
<proteinExistence type="inferred from homology"/>
<dbReference type="InterPro" id="IPR032466">
    <property type="entry name" value="Metal_Hydrolase"/>
</dbReference>
<protein>
    <recommendedName>
        <fullName evidence="5 7">Uronate isomerase</fullName>
        <ecNumber evidence="4 7">5.3.1.12</ecNumber>
    </recommendedName>
    <alternativeName>
        <fullName evidence="7">Glucuronate isomerase</fullName>
    </alternativeName>
    <alternativeName>
        <fullName evidence="7">Uronic isomerase</fullName>
    </alternativeName>
</protein>
<dbReference type="PANTHER" id="PTHR30068">
    <property type="entry name" value="URONATE ISOMERASE"/>
    <property type="match status" value="1"/>
</dbReference>
<evidence type="ECO:0000256" key="4">
    <source>
        <dbReference type="ARBA" id="ARBA00012546"/>
    </source>
</evidence>
<evidence type="ECO:0000256" key="7">
    <source>
        <dbReference type="HAMAP-Rule" id="MF_00675"/>
    </source>
</evidence>
<sequence length="468" mass="54326">MKSFMEPDFLLNTATAFELFENKVRQLPIFDFHCHLDPKEIWENKPYSNLTQLWLGGDHYKWRAMRMNGIGERFISGEAEDWEKFQAWAETVPHLVGNPLYHWTHLELRRFFGIEKVLGPATAREIWEECNDKLQQAGFTPRAFIEKANVKFIGTTDDPLSQLEFHKLLNEDASFEPVIAPTFRPDKALHIDDPAFESWIDRLHFVTGYPIEHVRDLVAALKQRIDYFHEHGARASDHDIQKLHFIDVPLEAAERVFTKRLSGHQPLDEEEISIYRSCLLKELGKLYAEKKWVMQLHMGAMRNNNTKMKTLLGADAGFDSIGESNFAEGLSRYLDALDREDALPRTVLFNLNPKDNAILAGMMGNYYEEGVPGKIQFGSGWWFNDHIDGMEKQMKDLANTGLLSHFIGMLTDSRSFLSYARHEYFRRILCNLLGEWVEQGLVPNDMDQIGRLAQNVSYYNARQFFLQR</sequence>
<dbReference type="InterPro" id="IPR003766">
    <property type="entry name" value="Uronate_isomerase"/>
</dbReference>
<reference evidence="8 9" key="1">
    <citation type="submission" date="2024-09" db="EMBL/GenBank/DDBJ databases">
        <title>Paenibacillus zeirhizospherea sp. nov., isolated from surface of the maize (Zea mays) roots in a horticulture field, Hungary.</title>
        <authorList>
            <person name="Marton D."/>
            <person name="Farkas M."/>
            <person name="Bedics A."/>
            <person name="Toth E."/>
            <person name="Tancsics A."/>
            <person name="Boka K."/>
            <person name="Maroti G."/>
            <person name="Kriszt B."/>
            <person name="Cserhati M."/>
        </authorList>
    </citation>
    <scope>NUCLEOTIDE SEQUENCE [LARGE SCALE GENOMIC DNA]</scope>
    <source>
        <strain evidence="8 9">KCTC 33519</strain>
    </source>
</reference>
<dbReference type="EMBL" id="JBHHMI010000004">
    <property type="protein sequence ID" value="MFB5266477.1"/>
    <property type="molecule type" value="Genomic_DNA"/>
</dbReference>
<dbReference type="Pfam" id="PF02614">
    <property type="entry name" value="UxaC"/>
    <property type="match status" value="1"/>
</dbReference>
<dbReference type="SUPFAM" id="SSF51556">
    <property type="entry name" value="Metallo-dependent hydrolases"/>
    <property type="match status" value="1"/>
</dbReference>
<organism evidence="8 9">
    <name type="scientific">Paenibacillus enshidis</name>
    <dbReference type="NCBI Taxonomy" id="1458439"/>
    <lineage>
        <taxon>Bacteria</taxon>
        <taxon>Bacillati</taxon>
        <taxon>Bacillota</taxon>
        <taxon>Bacilli</taxon>
        <taxon>Bacillales</taxon>
        <taxon>Paenibacillaceae</taxon>
        <taxon>Paenibacillus</taxon>
    </lineage>
</organism>
<dbReference type="HAMAP" id="MF_00675">
    <property type="entry name" value="UxaC"/>
    <property type="match status" value="1"/>
</dbReference>
<comment type="pathway">
    <text evidence="2 7">Carbohydrate metabolism; pentose and glucuronate interconversion.</text>
</comment>
<evidence type="ECO:0000256" key="5">
    <source>
        <dbReference type="ARBA" id="ARBA00020555"/>
    </source>
</evidence>
<comment type="similarity">
    <text evidence="3 7">Belongs to the metallo-dependent hydrolases superfamily. Uronate isomerase family.</text>
</comment>
<evidence type="ECO:0000256" key="6">
    <source>
        <dbReference type="ARBA" id="ARBA00023235"/>
    </source>
</evidence>
<dbReference type="NCBIfam" id="NF002794">
    <property type="entry name" value="PRK02925.1"/>
    <property type="match status" value="1"/>
</dbReference>
<dbReference type="Gene3D" id="3.20.20.140">
    <property type="entry name" value="Metal-dependent hydrolases"/>
    <property type="match status" value="1"/>
</dbReference>
<evidence type="ECO:0000313" key="8">
    <source>
        <dbReference type="EMBL" id="MFB5266477.1"/>
    </source>
</evidence>
<keyword evidence="6 7" id="KW-0413">Isomerase</keyword>
<comment type="catalytic activity">
    <reaction evidence="7">
        <text>aldehydo-D-galacturonate = keto-D-tagaturonate</text>
        <dbReference type="Rhea" id="RHEA:27702"/>
        <dbReference type="ChEBI" id="CHEBI:12952"/>
        <dbReference type="ChEBI" id="CHEBI:17886"/>
    </reaction>
</comment>